<dbReference type="InterPro" id="IPR046357">
    <property type="entry name" value="PPIase_dom_sf"/>
</dbReference>
<dbReference type="Proteomes" id="UP000256919">
    <property type="component" value="Unassembled WGS sequence"/>
</dbReference>
<dbReference type="PANTHER" id="PTHR47245:SF1">
    <property type="entry name" value="FOLDASE PROTEIN PRSA"/>
    <property type="match status" value="1"/>
</dbReference>
<dbReference type="InterPro" id="IPR050245">
    <property type="entry name" value="PrsA_foldase"/>
</dbReference>
<evidence type="ECO:0000256" key="4">
    <source>
        <dbReference type="ARBA" id="ARBA00023110"/>
    </source>
</evidence>
<protein>
    <recommendedName>
        <fullName evidence="2">peptidylprolyl isomerase</fullName>
        <ecNumber evidence="2">5.2.1.8</ecNumber>
    </recommendedName>
</protein>
<proteinExistence type="predicted"/>
<evidence type="ECO:0000256" key="2">
    <source>
        <dbReference type="ARBA" id="ARBA00013194"/>
    </source>
</evidence>
<dbReference type="OrthoDB" id="1348210at2"/>
<dbReference type="EMBL" id="QREI01000012">
    <property type="protein sequence ID" value="REE07654.1"/>
    <property type="molecule type" value="Genomic_DNA"/>
</dbReference>
<sequence>MKRIFIFITIFCFYNAKAQTDIHLTDIIKNIESQSKIDSLKFLYPNLTIKKHTLSTGDKNINKKVFLLKDKEIMADSVDAIKLLSRKDIKEFKVKYIFINGKNLSEKEIKKIQKNANKELKKGKTFSEVANKYSMDPGSKDGDLGWFPEGRMIKSFENAIREHKKGEIFQVSDQTRNWYFIILKNHTERDAKIYEYITITKS</sequence>
<dbReference type="GO" id="GO:0003755">
    <property type="term" value="F:peptidyl-prolyl cis-trans isomerase activity"/>
    <property type="evidence" value="ECO:0007669"/>
    <property type="project" value="UniProtKB-KW"/>
</dbReference>
<gene>
    <name evidence="8" type="ORF">DFQ09_1121</name>
</gene>
<keyword evidence="3" id="KW-0732">Signal</keyword>
<dbReference type="Pfam" id="PF13616">
    <property type="entry name" value="Rotamase_3"/>
    <property type="match status" value="1"/>
</dbReference>
<evidence type="ECO:0000313" key="9">
    <source>
        <dbReference type="Proteomes" id="UP000256919"/>
    </source>
</evidence>
<dbReference type="EC" id="5.2.1.8" evidence="2"/>
<feature type="domain" description="PpiC" evidence="7">
    <location>
        <begin position="89"/>
        <end position="185"/>
    </location>
</feature>
<dbReference type="PROSITE" id="PS50198">
    <property type="entry name" value="PPIC_PPIASE_2"/>
    <property type="match status" value="1"/>
</dbReference>
<evidence type="ECO:0000256" key="3">
    <source>
        <dbReference type="ARBA" id="ARBA00022729"/>
    </source>
</evidence>
<reference evidence="8 9" key="1">
    <citation type="submission" date="2018-07" db="EMBL/GenBank/DDBJ databases">
        <title>Genomic Encyclopedia of Type Strains, Phase III (KMG-III): the genomes of soil and plant-associated and newly described type strains.</title>
        <authorList>
            <person name="Whitman W."/>
        </authorList>
    </citation>
    <scope>NUCLEOTIDE SEQUENCE [LARGE SCALE GENOMIC DNA]</scope>
    <source>
        <strain evidence="8 9">CECT 7948</strain>
    </source>
</reference>
<evidence type="ECO:0000259" key="7">
    <source>
        <dbReference type="PROSITE" id="PS50198"/>
    </source>
</evidence>
<dbReference type="PANTHER" id="PTHR47245">
    <property type="entry name" value="PEPTIDYLPROLYL ISOMERASE"/>
    <property type="match status" value="1"/>
</dbReference>
<comment type="caution">
    <text evidence="8">The sequence shown here is derived from an EMBL/GenBank/DDBJ whole genome shotgun (WGS) entry which is preliminary data.</text>
</comment>
<evidence type="ECO:0000313" key="8">
    <source>
        <dbReference type="EMBL" id="REE07654.1"/>
    </source>
</evidence>
<dbReference type="InterPro" id="IPR000297">
    <property type="entry name" value="PPIase_PpiC"/>
</dbReference>
<dbReference type="SUPFAM" id="SSF54534">
    <property type="entry name" value="FKBP-like"/>
    <property type="match status" value="1"/>
</dbReference>
<organism evidence="8 9">
    <name type="scientific">Winogradskyella pacifica</name>
    <dbReference type="NCBI Taxonomy" id="664642"/>
    <lineage>
        <taxon>Bacteria</taxon>
        <taxon>Pseudomonadati</taxon>
        <taxon>Bacteroidota</taxon>
        <taxon>Flavobacteriia</taxon>
        <taxon>Flavobacteriales</taxon>
        <taxon>Flavobacteriaceae</taxon>
        <taxon>Winogradskyella</taxon>
    </lineage>
</organism>
<dbReference type="RefSeq" id="WP_115812949.1">
    <property type="nucleotide sequence ID" value="NZ_QREI01000012.1"/>
</dbReference>
<dbReference type="AlphaFoldDB" id="A0A3D9LM64"/>
<evidence type="ECO:0000256" key="6">
    <source>
        <dbReference type="PROSITE-ProRule" id="PRU00278"/>
    </source>
</evidence>
<evidence type="ECO:0000256" key="1">
    <source>
        <dbReference type="ARBA" id="ARBA00000971"/>
    </source>
</evidence>
<keyword evidence="9" id="KW-1185">Reference proteome</keyword>
<evidence type="ECO:0000256" key="5">
    <source>
        <dbReference type="ARBA" id="ARBA00023235"/>
    </source>
</evidence>
<keyword evidence="4 6" id="KW-0697">Rotamase</keyword>
<accession>A0A3D9LM64</accession>
<comment type="catalytic activity">
    <reaction evidence="1">
        <text>[protein]-peptidylproline (omega=180) = [protein]-peptidylproline (omega=0)</text>
        <dbReference type="Rhea" id="RHEA:16237"/>
        <dbReference type="Rhea" id="RHEA-COMP:10747"/>
        <dbReference type="Rhea" id="RHEA-COMP:10748"/>
        <dbReference type="ChEBI" id="CHEBI:83833"/>
        <dbReference type="ChEBI" id="CHEBI:83834"/>
        <dbReference type="EC" id="5.2.1.8"/>
    </reaction>
</comment>
<dbReference type="Gene3D" id="3.10.50.40">
    <property type="match status" value="1"/>
</dbReference>
<name>A0A3D9LM64_9FLAO</name>
<keyword evidence="5 6" id="KW-0413">Isomerase</keyword>